<gene>
    <name evidence="1" type="ORF">KUCAC02_007243</name>
</gene>
<accession>A0ACB9X4X1</accession>
<name>A0ACB9X4X1_CHAAC</name>
<dbReference type="Proteomes" id="UP001057452">
    <property type="component" value="Chromosome 8"/>
</dbReference>
<organism evidence="1 2">
    <name type="scientific">Chaenocephalus aceratus</name>
    <name type="common">Blackfin icefish</name>
    <name type="synonym">Chaenichthys aceratus</name>
    <dbReference type="NCBI Taxonomy" id="36190"/>
    <lineage>
        <taxon>Eukaryota</taxon>
        <taxon>Metazoa</taxon>
        <taxon>Chordata</taxon>
        <taxon>Craniata</taxon>
        <taxon>Vertebrata</taxon>
        <taxon>Euteleostomi</taxon>
        <taxon>Actinopterygii</taxon>
        <taxon>Neopterygii</taxon>
        <taxon>Teleostei</taxon>
        <taxon>Neoteleostei</taxon>
        <taxon>Acanthomorphata</taxon>
        <taxon>Eupercaria</taxon>
        <taxon>Perciformes</taxon>
        <taxon>Notothenioidei</taxon>
        <taxon>Channichthyidae</taxon>
        <taxon>Chaenocephalus</taxon>
    </lineage>
</organism>
<protein>
    <submittedName>
        <fullName evidence="1">Uncharacterized protein</fullName>
    </submittedName>
</protein>
<evidence type="ECO:0000313" key="2">
    <source>
        <dbReference type="Proteomes" id="UP001057452"/>
    </source>
</evidence>
<proteinExistence type="predicted"/>
<sequence>GWYWRMCARRAKSQLYPLTQSCGHITQKLGTRSQAALEGRPEEEEENAIIVSSIKAEDGSAWLCPLSGQDVGGAAVARSGITGPPDPGPCLQGHPSPSFLQQ</sequence>
<comment type="caution">
    <text evidence="1">The sequence shown here is derived from an EMBL/GenBank/DDBJ whole genome shotgun (WGS) entry which is preliminary data.</text>
</comment>
<dbReference type="EMBL" id="CM043792">
    <property type="protein sequence ID" value="KAI4821648.1"/>
    <property type="molecule type" value="Genomic_DNA"/>
</dbReference>
<reference evidence="1" key="1">
    <citation type="submission" date="2022-05" db="EMBL/GenBank/DDBJ databases">
        <title>Chromosome-level genome of Chaenocephalus aceratus.</title>
        <authorList>
            <person name="Park H."/>
        </authorList>
    </citation>
    <scope>NUCLEOTIDE SEQUENCE</scope>
    <source>
        <strain evidence="1">KU_202001</strain>
    </source>
</reference>
<keyword evidence="2" id="KW-1185">Reference proteome</keyword>
<evidence type="ECO:0000313" key="1">
    <source>
        <dbReference type="EMBL" id="KAI4821648.1"/>
    </source>
</evidence>
<feature type="non-terminal residue" evidence="1">
    <location>
        <position position="1"/>
    </location>
</feature>